<dbReference type="PIRSF" id="PIRSF036698">
    <property type="entry name" value="UCP036698"/>
    <property type="match status" value="1"/>
</dbReference>
<evidence type="ECO:0000313" key="2">
    <source>
        <dbReference type="Proteomes" id="UP000004416"/>
    </source>
</evidence>
<dbReference type="EMBL" id="AFZX01000058">
    <property type="protein sequence ID" value="EHL06930.1"/>
    <property type="molecule type" value="Genomic_DNA"/>
</dbReference>
<name>G9XN02_DESHA</name>
<comment type="caution">
    <text evidence="1">The sequence shown here is derived from an EMBL/GenBank/DDBJ whole genome shotgun (WGS) entry which is preliminary data.</text>
</comment>
<reference evidence="1 2" key="1">
    <citation type="submission" date="2011-08" db="EMBL/GenBank/DDBJ databases">
        <authorList>
            <person name="Weinstock G."/>
            <person name="Sodergren E."/>
            <person name="Clifton S."/>
            <person name="Fulton L."/>
            <person name="Fulton B."/>
            <person name="Courtney L."/>
            <person name="Fronick C."/>
            <person name="Harrison M."/>
            <person name="Strong C."/>
            <person name="Farmer C."/>
            <person name="Delahaunty K."/>
            <person name="Markovic C."/>
            <person name="Hall O."/>
            <person name="Minx P."/>
            <person name="Tomlinson C."/>
            <person name="Mitreva M."/>
            <person name="Hou S."/>
            <person name="Chen J."/>
            <person name="Wollam A."/>
            <person name="Pepin K.H."/>
            <person name="Johnson M."/>
            <person name="Bhonagiri V."/>
            <person name="Zhang X."/>
            <person name="Suruliraj S."/>
            <person name="Warren W."/>
            <person name="Chinwalla A."/>
            <person name="Mardis E.R."/>
            <person name="Wilson R.K."/>
        </authorList>
    </citation>
    <scope>NUCLEOTIDE SEQUENCE [LARGE SCALE GENOMIC DNA]</scope>
    <source>
        <strain evidence="1 2">DP7</strain>
    </source>
</reference>
<sequence>MRVMDQKTGKIELIGTQKLKINPELYKVVDFLNKNLKEHNLMFGLSKKENTMTMAIYEVE</sequence>
<dbReference type="InterPro" id="IPR012190">
    <property type="entry name" value="UCP036698"/>
</dbReference>
<dbReference type="Pfam" id="PF14084">
    <property type="entry name" value="DUF4264"/>
    <property type="match status" value="1"/>
</dbReference>
<gene>
    <name evidence="1" type="ORF">HMPREF0322_02342</name>
</gene>
<evidence type="ECO:0008006" key="3">
    <source>
        <dbReference type="Google" id="ProtNLM"/>
    </source>
</evidence>
<protein>
    <recommendedName>
        <fullName evidence="3">DUF4264 domain-containing protein</fullName>
    </recommendedName>
</protein>
<dbReference type="AlphaFoldDB" id="G9XN02"/>
<organism evidence="1 2">
    <name type="scientific">Desulfitobacterium hafniense DP7</name>
    <dbReference type="NCBI Taxonomy" id="537010"/>
    <lineage>
        <taxon>Bacteria</taxon>
        <taxon>Bacillati</taxon>
        <taxon>Bacillota</taxon>
        <taxon>Clostridia</taxon>
        <taxon>Eubacteriales</taxon>
        <taxon>Desulfitobacteriaceae</taxon>
        <taxon>Desulfitobacterium</taxon>
    </lineage>
</organism>
<dbReference type="Proteomes" id="UP000004416">
    <property type="component" value="Unassembled WGS sequence"/>
</dbReference>
<accession>G9XN02</accession>
<dbReference type="PATRIC" id="fig|537010.4.peg.2197"/>
<evidence type="ECO:0000313" key="1">
    <source>
        <dbReference type="EMBL" id="EHL06930.1"/>
    </source>
</evidence>
<proteinExistence type="predicted"/>
<dbReference type="HOGENOM" id="CLU_197380_0_0_9"/>